<evidence type="ECO:0000256" key="5">
    <source>
        <dbReference type="ARBA" id="ARBA00023277"/>
    </source>
</evidence>
<dbReference type="PANTHER" id="PTHR31616:SF9">
    <property type="entry name" value="GLUCOAMYLASE, INTRACELLULAR SPORULATION-SPECIFIC"/>
    <property type="match status" value="1"/>
</dbReference>
<dbReference type="RefSeq" id="WP_113888384.1">
    <property type="nucleotide sequence ID" value="NZ_QNRK01000006.1"/>
</dbReference>
<protein>
    <recommendedName>
        <fullName evidence="3">glucan 1,4-alpha-glucosidase</fullName>
        <ecNumber evidence="3">3.2.1.3</ecNumber>
    </recommendedName>
</protein>
<organism evidence="9 10">
    <name type="scientific">Roseiarcus fermentans</name>
    <dbReference type="NCBI Taxonomy" id="1473586"/>
    <lineage>
        <taxon>Bacteria</taxon>
        <taxon>Pseudomonadati</taxon>
        <taxon>Pseudomonadota</taxon>
        <taxon>Alphaproteobacteria</taxon>
        <taxon>Hyphomicrobiales</taxon>
        <taxon>Roseiarcaceae</taxon>
        <taxon>Roseiarcus</taxon>
    </lineage>
</organism>
<dbReference type="InterPro" id="IPR008928">
    <property type="entry name" value="6-hairpin_glycosidase_sf"/>
</dbReference>
<sequence>MPTIDYALRQFAIKEVDLQSIAQHMYPLMLRNISGAGFVFVDPGDPSRFSAPGCVLASPSYPANQAYITQNYVYNWVRDAAIAAIEVAAANPPSRPGGGAQTLIDYVTFARLCQSNAIQAGKPTHACFTIEGDLRDWTDQSDGPALQTLAILSLYGQLDPASQAVALAVANANVGFVLDVYQQPTVNLWEEVTGYSFFARAVQLRCLEAVQANTIGLDIPSNLGAAITWLTSALEGHWNGSCYVSILQPQNPRPGYDSNIDIVCASVYGAIPFTDTKLLATAAQVRSEFADAGGPNAYPINAADAAQGFGPLMGRYPGDTYDGDSLNAGADHPWALCTANFSELYYGLAHAILSGAAVPYDSLSAKFFEQVGVQSTTTAADAIAALRTAGDAMLQAVVYHSDNLLLSEQFDAWTGYEKSVRNLTWSYAAFLSAVRRRNGTGVSG</sequence>
<dbReference type="PRINTS" id="PR00736">
    <property type="entry name" value="GLHYDRLASE15"/>
</dbReference>
<dbReference type="PANTHER" id="PTHR31616">
    <property type="entry name" value="TREHALASE"/>
    <property type="match status" value="1"/>
</dbReference>
<dbReference type="OrthoDB" id="5641212at2"/>
<gene>
    <name evidence="9" type="ORF">DFR50_1068</name>
</gene>
<evidence type="ECO:0000259" key="8">
    <source>
        <dbReference type="Pfam" id="PF00723"/>
    </source>
</evidence>
<dbReference type="AlphaFoldDB" id="A0A366FN97"/>
<comment type="caution">
    <text evidence="9">The sequence shown here is derived from an EMBL/GenBank/DDBJ whole genome shotgun (WGS) entry which is preliminary data.</text>
</comment>
<evidence type="ECO:0000256" key="4">
    <source>
        <dbReference type="ARBA" id="ARBA00022801"/>
    </source>
</evidence>
<proteinExistence type="inferred from homology"/>
<keyword evidence="5" id="KW-0119">Carbohydrate metabolism</keyword>
<dbReference type="GO" id="GO:0000272">
    <property type="term" value="P:polysaccharide catabolic process"/>
    <property type="evidence" value="ECO:0007669"/>
    <property type="project" value="UniProtKB-KW"/>
</dbReference>
<evidence type="ECO:0000313" key="10">
    <source>
        <dbReference type="Proteomes" id="UP000253529"/>
    </source>
</evidence>
<reference evidence="9 10" key="1">
    <citation type="submission" date="2018-06" db="EMBL/GenBank/DDBJ databases">
        <title>Genomic Encyclopedia of Type Strains, Phase IV (KMG-IV): sequencing the most valuable type-strain genomes for metagenomic binning, comparative biology and taxonomic classification.</title>
        <authorList>
            <person name="Goeker M."/>
        </authorList>
    </citation>
    <scope>NUCLEOTIDE SEQUENCE [LARGE SCALE GENOMIC DNA]</scope>
    <source>
        <strain evidence="9 10">DSM 24875</strain>
    </source>
</reference>
<name>A0A366FN97_9HYPH</name>
<keyword evidence="10" id="KW-1185">Reference proteome</keyword>
<evidence type="ECO:0000256" key="6">
    <source>
        <dbReference type="ARBA" id="ARBA00023295"/>
    </source>
</evidence>
<evidence type="ECO:0000256" key="7">
    <source>
        <dbReference type="ARBA" id="ARBA00023326"/>
    </source>
</evidence>
<dbReference type="GO" id="GO:0004339">
    <property type="term" value="F:glucan 1,4-alpha-glucosidase activity"/>
    <property type="evidence" value="ECO:0007669"/>
    <property type="project" value="UniProtKB-EC"/>
</dbReference>
<keyword evidence="6" id="KW-0326">Glycosidase</keyword>
<feature type="domain" description="GH15-like" evidence="8">
    <location>
        <begin position="140"/>
        <end position="434"/>
    </location>
</feature>
<dbReference type="Proteomes" id="UP000253529">
    <property type="component" value="Unassembled WGS sequence"/>
</dbReference>
<evidence type="ECO:0000256" key="2">
    <source>
        <dbReference type="ARBA" id="ARBA00006188"/>
    </source>
</evidence>
<dbReference type="InterPro" id="IPR012341">
    <property type="entry name" value="6hp_glycosidase-like_sf"/>
</dbReference>
<dbReference type="InterPro" id="IPR011613">
    <property type="entry name" value="GH15-like"/>
</dbReference>
<dbReference type="InterPro" id="IPR000165">
    <property type="entry name" value="Glucoamylase"/>
</dbReference>
<comment type="similarity">
    <text evidence="2">Belongs to the glycosyl hydrolase 15 family.</text>
</comment>
<keyword evidence="7" id="KW-0624">Polysaccharide degradation</keyword>
<accession>A0A366FN97</accession>
<evidence type="ECO:0000313" key="9">
    <source>
        <dbReference type="EMBL" id="RBP16047.1"/>
    </source>
</evidence>
<evidence type="ECO:0000256" key="1">
    <source>
        <dbReference type="ARBA" id="ARBA00001863"/>
    </source>
</evidence>
<evidence type="ECO:0000256" key="3">
    <source>
        <dbReference type="ARBA" id="ARBA00012593"/>
    </source>
</evidence>
<dbReference type="EC" id="3.2.1.3" evidence="3"/>
<keyword evidence="4" id="KW-0378">Hydrolase</keyword>
<dbReference type="EMBL" id="QNRK01000006">
    <property type="protein sequence ID" value="RBP16047.1"/>
    <property type="molecule type" value="Genomic_DNA"/>
</dbReference>
<comment type="catalytic activity">
    <reaction evidence="1">
        <text>Hydrolysis of terminal (1-&gt;4)-linked alpha-D-glucose residues successively from non-reducing ends of the chains with release of beta-D-glucose.</text>
        <dbReference type="EC" id="3.2.1.3"/>
    </reaction>
</comment>
<dbReference type="Gene3D" id="1.50.10.10">
    <property type="match status" value="1"/>
</dbReference>
<dbReference type="SUPFAM" id="SSF48208">
    <property type="entry name" value="Six-hairpin glycosidases"/>
    <property type="match status" value="1"/>
</dbReference>
<dbReference type="Pfam" id="PF00723">
    <property type="entry name" value="Glyco_hydro_15"/>
    <property type="match status" value="1"/>
</dbReference>